<protein>
    <submittedName>
        <fullName evidence="1">Uncharacterized protein</fullName>
    </submittedName>
</protein>
<evidence type="ECO:0000313" key="1">
    <source>
        <dbReference type="EMBL" id="KAF6157099.1"/>
    </source>
</evidence>
<comment type="caution">
    <text evidence="1">The sequence shown here is derived from an EMBL/GenBank/DDBJ whole genome shotgun (WGS) entry which is preliminary data.</text>
</comment>
<proteinExistence type="predicted"/>
<dbReference type="Gene3D" id="3.30.465.10">
    <property type="match status" value="1"/>
</dbReference>
<sequence length="173" mass="19429">MAAEFIHINSFEVLDRNKENNDNSVLVSESENEVPKAARVLHFHFDGDEEELRTAHERGVVSDLEGYGCLDALASFNLPDGTTTHKLEEIHEAAISYCKGVLTAESIVHDPEMWECIPYMITKAKNEMLLACPSLQEIGNFIGLDSRYDLNRLSIRSEGTLGVIIEVTLKRHK</sequence>
<gene>
    <name evidence="1" type="ORF">GIB67_041560</name>
</gene>
<dbReference type="Proteomes" id="UP000541444">
    <property type="component" value="Unassembled WGS sequence"/>
</dbReference>
<dbReference type="AlphaFoldDB" id="A0A7J7MQ94"/>
<organism evidence="1 2">
    <name type="scientific">Kingdonia uniflora</name>
    <dbReference type="NCBI Taxonomy" id="39325"/>
    <lineage>
        <taxon>Eukaryota</taxon>
        <taxon>Viridiplantae</taxon>
        <taxon>Streptophyta</taxon>
        <taxon>Embryophyta</taxon>
        <taxon>Tracheophyta</taxon>
        <taxon>Spermatophyta</taxon>
        <taxon>Magnoliopsida</taxon>
        <taxon>Ranunculales</taxon>
        <taxon>Circaeasteraceae</taxon>
        <taxon>Kingdonia</taxon>
    </lineage>
</organism>
<evidence type="ECO:0000313" key="2">
    <source>
        <dbReference type="Proteomes" id="UP000541444"/>
    </source>
</evidence>
<accession>A0A7J7MQ94</accession>
<keyword evidence="2" id="KW-1185">Reference proteome</keyword>
<dbReference type="InterPro" id="IPR016169">
    <property type="entry name" value="FAD-bd_PCMH_sub2"/>
</dbReference>
<dbReference type="EMBL" id="JACGCM010001281">
    <property type="protein sequence ID" value="KAF6157099.1"/>
    <property type="molecule type" value="Genomic_DNA"/>
</dbReference>
<reference evidence="1 2" key="1">
    <citation type="journal article" date="2020" name="IScience">
        <title>Genome Sequencing of the Endangered Kingdonia uniflora (Circaeasteraceae, Ranunculales) Reveals Potential Mechanisms of Evolutionary Specialization.</title>
        <authorList>
            <person name="Sun Y."/>
            <person name="Deng T."/>
            <person name="Zhang A."/>
            <person name="Moore M.J."/>
            <person name="Landis J.B."/>
            <person name="Lin N."/>
            <person name="Zhang H."/>
            <person name="Zhang X."/>
            <person name="Huang J."/>
            <person name="Zhang X."/>
            <person name="Sun H."/>
            <person name="Wang H."/>
        </authorList>
    </citation>
    <scope>NUCLEOTIDE SEQUENCE [LARGE SCALE GENOMIC DNA]</scope>
    <source>
        <strain evidence="1">TB1705</strain>
        <tissue evidence="1">Leaf</tissue>
    </source>
</reference>
<name>A0A7J7MQ94_9MAGN</name>